<feature type="region of interest" description="Disordered" evidence="4">
    <location>
        <begin position="310"/>
        <end position="329"/>
    </location>
</feature>
<keyword evidence="2 6" id="KW-0238">DNA-binding</keyword>
<name>A0ABP9FS08_9MICC</name>
<dbReference type="InterPro" id="IPR000843">
    <property type="entry name" value="HTH_LacI"/>
</dbReference>
<dbReference type="SUPFAM" id="SSF53822">
    <property type="entry name" value="Periplasmic binding protein-like I"/>
    <property type="match status" value="1"/>
</dbReference>
<dbReference type="Gene3D" id="1.10.260.40">
    <property type="entry name" value="lambda repressor-like DNA-binding domains"/>
    <property type="match status" value="1"/>
</dbReference>
<sequence length="329" mass="35249">MITGTVTVRSGTRARVERAMQELDFVPNLNARGLRNGRSGMIGVALPDLGTDFSASISHALLEAAHRRGLAVQVEETAAEPQREYDLVSRARTHLVDGLVLNPVRLDDSVVGRMEHLPPIVLIGEVEQHRTDRVFVNSRAATRTVTSHLIAQGARRIVALGSMSNDAGADTATVDQRLRGYLDALEAAGLPASQELQAPVPQWTIEGGAAGASLLLERGTQFDAVVAFTDTLAVGVLHALREAGIRVPEDVLVTGFDDVEHARFSSPPLTTVHFSHQEYAEAALDLLTSRIEDRTLPPRAVEIPHSLAVRESSGAAPVRGASDARGARK</sequence>
<dbReference type="PANTHER" id="PTHR30146:SF109">
    <property type="entry name" value="HTH-TYPE TRANSCRIPTIONAL REGULATOR GALS"/>
    <property type="match status" value="1"/>
</dbReference>
<feature type="domain" description="HTH lacI-type" evidence="5">
    <location>
        <begin position="1"/>
        <end position="36"/>
    </location>
</feature>
<keyword evidence="7" id="KW-1185">Reference proteome</keyword>
<evidence type="ECO:0000259" key="5">
    <source>
        <dbReference type="PROSITE" id="PS50932"/>
    </source>
</evidence>
<evidence type="ECO:0000256" key="2">
    <source>
        <dbReference type="ARBA" id="ARBA00023125"/>
    </source>
</evidence>
<dbReference type="GO" id="GO:0003677">
    <property type="term" value="F:DNA binding"/>
    <property type="evidence" value="ECO:0007669"/>
    <property type="project" value="UniProtKB-KW"/>
</dbReference>
<evidence type="ECO:0000256" key="4">
    <source>
        <dbReference type="SAM" id="MobiDB-lite"/>
    </source>
</evidence>
<dbReference type="InterPro" id="IPR046335">
    <property type="entry name" value="LacI/GalR-like_sensor"/>
</dbReference>
<organism evidence="6 7">
    <name type="scientific">Nesterenkonia rhizosphaerae</name>
    <dbReference type="NCBI Taxonomy" id="1348272"/>
    <lineage>
        <taxon>Bacteria</taxon>
        <taxon>Bacillati</taxon>
        <taxon>Actinomycetota</taxon>
        <taxon>Actinomycetes</taxon>
        <taxon>Micrococcales</taxon>
        <taxon>Micrococcaceae</taxon>
        <taxon>Nesterenkonia</taxon>
    </lineage>
</organism>
<keyword evidence="1" id="KW-0805">Transcription regulation</keyword>
<evidence type="ECO:0000256" key="3">
    <source>
        <dbReference type="ARBA" id="ARBA00023163"/>
    </source>
</evidence>
<keyword evidence="3" id="KW-0804">Transcription</keyword>
<evidence type="ECO:0000313" key="6">
    <source>
        <dbReference type="EMBL" id="GAA4913375.1"/>
    </source>
</evidence>
<dbReference type="Gene3D" id="3.40.50.2300">
    <property type="match status" value="2"/>
</dbReference>
<dbReference type="Pfam" id="PF13377">
    <property type="entry name" value="Peripla_BP_3"/>
    <property type="match status" value="1"/>
</dbReference>
<dbReference type="SMART" id="SM00354">
    <property type="entry name" value="HTH_LACI"/>
    <property type="match status" value="1"/>
</dbReference>
<dbReference type="PANTHER" id="PTHR30146">
    <property type="entry name" value="LACI-RELATED TRANSCRIPTIONAL REPRESSOR"/>
    <property type="match status" value="1"/>
</dbReference>
<comment type="caution">
    <text evidence="6">The sequence shown here is derived from an EMBL/GenBank/DDBJ whole genome shotgun (WGS) entry which is preliminary data.</text>
</comment>
<dbReference type="InterPro" id="IPR010982">
    <property type="entry name" value="Lambda_DNA-bd_dom_sf"/>
</dbReference>
<dbReference type="EMBL" id="BAABLW010000002">
    <property type="protein sequence ID" value="GAA4913375.1"/>
    <property type="molecule type" value="Genomic_DNA"/>
</dbReference>
<proteinExistence type="predicted"/>
<accession>A0ABP9FS08</accession>
<evidence type="ECO:0000256" key="1">
    <source>
        <dbReference type="ARBA" id="ARBA00023015"/>
    </source>
</evidence>
<protein>
    <submittedName>
        <fullName evidence="6">LacI family DNA-binding transcriptional regulator</fullName>
    </submittedName>
</protein>
<evidence type="ECO:0000313" key="7">
    <source>
        <dbReference type="Proteomes" id="UP001500368"/>
    </source>
</evidence>
<dbReference type="CDD" id="cd06267">
    <property type="entry name" value="PBP1_LacI_sugar_binding-like"/>
    <property type="match status" value="1"/>
</dbReference>
<dbReference type="InterPro" id="IPR028082">
    <property type="entry name" value="Peripla_BP_I"/>
</dbReference>
<gene>
    <name evidence="6" type="ORF">GCM10025790_05210</name>
</gene>
<reference evidence="7" key="1">
    <citation type="journal article" date="2019" name="Int. J. Syst. Evol. Microbiol.">
        <title>The Global Catalogue of Microorganisms (GCM) 10K type strain sequencing project: providing services to taxonomists for standard genome sequencing and annotation.</title>
        <authorList>
            <consortium name="The Broad Institute Genomics Platform"/>
            <consortium name="The Broad Institute Genome Sequencing Center for Infectious Disease"/>
            <person name="Wu L."/>
            <person name="Ma J."/>
        </authorList>
    </citation>
    <scope>NUCLEOTIDE SEQUENCE [LARGE SCALE GENOMIC DNA]</scope>
    <source>
        <strain evidence="7">JCM 19129</strain>
    </source>
</reference>
<dbReference type="Proteomes" id="UP001500368">
    <property type="component" value="Unassembled WGS sequence"/>
</dbReference>
<dbReference type="PROSITE" id="PS50932">
    <property type="entry name" value="HTH_LACI_2"/>
    <property type="match status" value="1"/>
</dbReference>